<comment type="caution">
    <text evidence="1">The sequence shown here is derived from an EMBL/GenBank/DDBJ whole genome shotgun (WGS) entry which is preliminary data.</text>
</comment>
<proteinExistence type="predicted"/>
<accession>A0A644ZWJ2</accession>
<evidence type="ECO:0000313" key="1">
    <source>
        <dbReference type="EMBL" id="MPM45212.1"/>
    </source>
</evidence>
<name>A0A644ZWJ2_9ZZZZ</name>
<organism evidence="1">
    <name type="scientific">bioreactor metagenome</name>
    <dbReference type="NCBI Taxonomy" id="1076179"/>
    <lineage>
        <taxon>unclassified sequences</taxon>
        <taxon>metagenomes</taxon>
        <taxon>ecological metagenomes</taxon>
    </lineage>
</organism>
<sequence>MELNISFIHAGVRFAETVFQFRRRLVISDAGQFDAHYTAVGDVNAVLDADRSRDVIDDSGGDISLLKQIITK</sequence>
<dbReference type="EMBL" id="VSSQ01010783">
    <property type="protein sequence ID" value="MPM45212.1"/>
    <property type="molecule type" value="Genomic_DNA"/>
</dbReference>
<dbReference type="AlphaFoldDB" id="A0A644ZWJ2"/>
<reference evidence="1" key="1">
    <citation type="submission" date="2019-08" db="EMBL/GenBank/DDBJ databases">
        <authorList>
            <person name="Kucharzyk K."/>
            <person name="Murdoch R.W."/>
            <person name="Higgins S."/>
            <person name="Loffler F."/>
        </authorList>
    </citation>
    <scope>NUCLEOTIDE SEQUENCE</scope>
</reference>
<gene>
    <name evidence="1" type="ORF">SDC9_91898</name>
</gene>
<protein>
    <submittedName>
        <fullName evidence="1">Uncharacterized protein</fullName>
    </submittedName>
</protein>